<dbReference type="OrthoDB" id="307529at2759"/>
<feature type="region of interest" description="Disordered" evidence="1">
    <location>
        <begin position="864"/>
        <end position="896"/>
    </location>
</feature>
<dbReference type="InParanoid" id="A0CAT9"/>
<evidence type="ECO:0000256" key="1">
    <source>
        <dbReference type="SAM" id="MobiDB-lite"/>
    </source>
</evidence>
<dbReference type="EMBL" id="CT868055">
    <property type="protein sequence ID" value="CAK67906.1"/>
    <property type="molecule type" value="Genomic_DNA"/>
</dbReference>
<dbReference type="AlphaFoldDB" id="A0CAT9"/>
<feature type="compositionally biased region" description="Basic and acidic residues" evidence="1">
    <location>
        <begin position="864"/>
        <end position="877"/>
    </location>
</feature>
<proteinExistence type="predicted"/>
<dbReference type="STRING" id="5888.A0CAT9"/>
<dbReference type="Proteomes" id="UP000000600">
    <property type="component" value="Unassembled WGS sequence"/>
</dbReference>
<gene>
    <name evidence="2" type="ORF">GSPATT00036687001</name>
</gene>
<dbReference type="OMA" id="INSARGH"/>
<dbReference type="KEGG" id="ptm:GSPATT00036687001"/>
<keyword evidence="3" id="KW-1185">Reference proteome</keyword>
<feature type="region of interest" description="Disordered" evidence="1">
    <location>
        <begin position="159"/>
        <end position="183"/>
    </location>
</feature>
<organism evidence="2 3">
    <name type="scientific">Paramecium tetraurelia</name>
    <dbReference type="NCBI Taxonomy" id="5888"/>
    <lineage>
        <taxon>Eukaryota</taxon>
        <taxon>Sar</taxon>
        <taxon>Alveolata</taxon>
        <taxon>Ciliophora</taxon>
        <taxon>Intramacronucleata</taxon>
        <taxon>Oligohymenophorea</taxon>
        <taxon>Peniculida</taxon>
        <taxon>Parameciidae</taxon>
        <taxon>Paramecium</taxon>
    </lineage>
</organism>
<dbReference type="GeneID" id="5021088"/>
<name>A0CAT9_PARTE</name>
<sequence>MINNINFYAIITTLFIIKAVRGKLYPYYQLFSEDRQQHQRFALLAYECEQQLRDYQPNKSNTYIALTNYIDCYGYNPFDEQYLNTQAIVQLENYNQIKFEQNLQIALQIDDQLLQYFDKQLRCGTIAEEDDDEEVHPDSNDSYVFDPMKGLKLQKEIQLQKQSKSSKQPKSVQPYQDKDYPSYKQQYQYSSVKKQLKLSDQKSDEYYDIQDFSNKLHQDEQEYEEDQQYNQDQFYQAPQDTEQRDDGQYDIPQFGSYDSVTFKQQLQEISKQSLEKPLLFQSPLKQDLLNKFELTHGNNNVITSENKNEFNSSETKFQITSANKFINDQEQQIMPVPISESPQRLRQQQKKQPQIQQVSLLGSLFTPQVLKEMEYLNDDLLPQQEYSIPVQYQEITVERAFIDERRKQQQQQQQQQPYQQQSCQSQPQSQLSIQSRTVESKQRKRTHPTFSPFRIQMMEEIRDALESKPIVDDLKDGKTQLYVMQQLQSKTNEIFEFTVSLAKEVQSKGWLSKQSIIKINDQYKEFSHLLMKKQPNLQQKQDNNSIIQRMYSQMTEYLTTQFIQQLNLQQQCESVYLNAIFTPIIIAIAIVDNDFPRINSKIPPINLKLIQKAFQNVSQTVQTIKQLPKLLLQRQIFQRDLCLFEESLEMLQNLMSQSEAVTIIQNKELYQIIRQCYVIQQCFQLMENLKIENDHILQLNDNKKYQEQWKQIGTRYASKKNKDDVLQKQNQEMLEKFGIDFYAWQLNLQIQENEIKKIKRMENEQLWKDKRNEKQQQKQAVQKENQDILRENEEQYKLNQAIKEHDKQKKAQEFRERQQQKAYSSVMMKQQQKCDQQDMRKNQSQIIKQSSEILSIQKLDLKNEKDSACKYRQDRINSARGHKKEKQTNSQKKEEEERVWQKAQELLAKQSQLLHQKKLILQQLKNK</sequence>
<evidence type="ECO:0000313" key="3">
    <source>
        <dbReference type="Proteomes" id="UP000000600"/>
    </source>
</evidence>
<accession>A0CAT9</accession>
<protein>
    <submittedName>
        <fullName evidence="2">Uncharacterized protein</fullName>
    </submittedName>
</protein>
<feature type="region of interest" description="Disordered" evidence="1">
    <location>
        <begin position="406"/>
        <end position="451"/>
    </location>
</feature>
<feature type="compositionally biased region" description="Basic and acidic residues" evidence="1">
    <location>
        <begin position="803"/>
        <end position="819"/>
    </location>
</feature>
<feature type="compositionally biased region" description="Low complexity" evidence="1">
    <location>
        <begin position="159"/>
        <end position="175"/>
    </location>
</feature>
<dbReference type="HOGENOM" id="CLU_315351_0_0_1"/>
<feature type="region of interest" description="Disordered" evidence="1">
    <location>
        <begin position="803"/>
        <end position="845"/>
    </location>
</feature>
<dbReference type="RefSeq" id="XP_001435303.1">
    <property type="nucleotide sequence ID" value="XM_001435266.1"/>
</dbReference>
<evidence type="ECO:0000313" key="2">
    <source>
        <dbReference type="EMBL" id="CAK67906.1"/>
    </source>
</evidence>
<feature type="compositionally biased region" description="Low complexity" evidence="1">
    <location>
        <begin position="409"/>
        <end position="435"/>
    </location>
</feature>
<reference evidence="2 3" key="1">
    <citation type="journal article" date="2006" name="Nature">
        <title>Global trends of whole-genome duplications revealed by the ciliate Paramecium tetraurelia.</title>
        <authorList>
            <consortium name="Genoscope"/>
            <person name="Aury J.-M."/>
            <person name="Jaillon O."/>
            <person name="Duret L."/>
            <person name="Noel B."/>
            <person name="Jubin C."/>
            <person name="Porcel B.M."/>
            <person name="Segurens B."/>
            <person name="Daubin V."/>
            <person name="Anthouard V."/>
            <person name="Aiach N."/>
            <person name="Arnaiz O."/>
            <person name="Billaut A."/>
            <person name="Beisson J."/>
            <person name="Blanc I."/>
            <person name="Bouhouche K."/>
            <person name="Camara F."/>
            <person name="Duharcourt S."/>
            <person name="Guigo R."/>
            <person name="Gogendeau D."/>
            <person name="Katinka M."/>
            <person name="Keller A.-M."/>
            <person name="Kissmehl R."/>
            <person name="Klotz C."/>
            <person name="Koll F."/>
            <person name="Le Moue A."/>
            <person name="Lepere C."/>
            <person name="Malinsky S."/>
            <person name="Nowacki M."/>
            <person name="Nowak J.K."/>
            <person name="Plattner H."/>
            <person name="Poulain J."/>
            <person name="Ruiz F."/>
            <person name="Serrano V."/>
            <person name="Zagulski M."/>
            <person name="Dessen P."/>
            <person name="Betermier M."/>
            <person name="Weissenbach J."/>
            <person name="Scarpelli C."/>
            <person name="Schachter V."/>
            <person name="Sperling L."/>
            <person name="Meyer E."/>
            <person name="Cohen J."/>
            <person name="Wincker P."/>
        </authorList>
    </citation>
    <scope>NUCLEOTIDE SEQUENCE [LARGE SCALE GENOMIC DNA]</scope>
    <source>
        <strain evidence="2 3">Stock d4-2</strain>
    </source>
</reference>